<accession>A0AAD2CJU1</accession>
<evidence type="ECO:0000313" key="3">
    <source>
        <dbReference type="Proteomes" id="UP001295423"/>
    </source>
</evidence>
<comment type="caution">
    <text evidence="2">The sequence shown here is derived from an EMBL/GenBank/DDBJ whole genome shotgun (WGS) entry which is preliminary data.</text>
</comment>
<sequence length="165" mass="18353">MREPKADLPKEVVKVVIGNIDGDHDSLPSESCTELTRLLHRASKKVEMISICNVEDSSPEYLTLLLPVCNNTKLANFEHCLYGDQNFGCLSASLLQQDGLKGLDICFNEDLRNERTASLRNARLLLKVVAASPLLKALSYGYILAITTMKLDEFFCSHSEEAVHI</sequence>
<dbReference type="AlphaFoldDB" id="A0AAD2CJU1"/>
<keyword evidence="1" id="KW-0812">Transmembrane</keyword>
<name>A0AAD2CJU1_9STRA</name>
<protein>
    <submittedName>
        <fullName evidence="2">Uncharacterized protein</fullName>
    </submittedName>
</protein>
<organism evidence="2 3">
    <name type="scientific">Cylindrotheca closterium</name>
    <dbReference type="NCBI Taxonomy" id="2856"/>
    <lineage>
        <taxon>Eukaryota</taxon>
        <taxon>Sar</taxon>
        <taxon>Stramenopiles</taxon>
        <taxon>Ochrophyta</taxon>
        <taxon>Bacillariophyta</taxon>
        <taxon>Bacillariophyceae</taxon>
        <taxon>Bacillariophycidae</taxon>
        <taxon>Bacillariales</taxon>
        <taxon>Bacillariaceae</taxon>
        <taxon>Cylindrotheca</taxon>
    </lineage>
</organism>
<proteinExistence type="predicted"/>
<dbReference type="EMBL" id="CAKOGP040000424">
    <property type="protein sequence ID" value="CAJ1934951.1"/>
    <property type="molecule type" value="Genomic_DNA"/>
</dbReference>
<keyword evidence="1" id="KW-0472">Membrane</keyword>
<gene>
    <name evidence="2" type="ORF">CYCCA115_LOCUS4288</name>
</gene>
<keyword evidence="1" id="KW-1133">Transmembrane helix</keyword>
<keyword evidence="3" id="KW-1185">Reference proteome</keyword>
<evidence type="ECO:0000256" key="1">
    <source>
        <dbReference type="SAM" id="Phobius"/>
    </source>
</evidence>
<evidence type="ECO:0000313" key="2">
    <source>
        <dbReference type="EMBL" id="CAJ1934951.1"/>
    </source>
</evidence>
<reference evidence="2" key="1">
    <citation type="submission" date="2023-08" db="EMBL/GenBank/DDBJ databases">
        <authorList>
            <person name="Audoor S."/>
            <person name="Bilcke G."/>
        </authorList>
    </citation>
    <scope>NUCLEOTIDE SEQUENCE</scope>
</reference>
<feature type="transmembrane region" description="Helical" evidence="1">
    <location>
        <begin position="124"/>
        <end position="145"/>
    </location>
</feature>
<dbReference type="Proteomes" id="UP001295423">
    <property type="component" value="Unassembled WGS sequence"/>
</dbReference>